<protein>
    <submittedName>
        <fullName evidence="1">Uncharacterized protein</fullName>
    </submittedName>
</protein>
<name>A0ABQ0EF68_APOSI</name>
<sequence length="33" mass="3723">MGHELAPFDYHFSACKCEVSNFSLQTDNYLTPG</sequence>
<reference evidence="1 2" key="1">
    <citation type="submission" date="2024-08" db="EMBL/GenBank/DDBJ databases">
        <title>The draft genome of Apodemus speciosus.</title>
        <authorList>
            <person name="Nabeshima K."/>
            <person name="Suzuki S."/>
            <person name="Onuma M."/>
        </authorList>
    </citation>
    <scope>NUCLEOTIDE SEQUENCE [LARGE SCALE GENOMIC DNA]</scope>
    <source>
        <strain evidence="1">IB14-021</strain>
    </source>
</reference>
<keyword evidence="2" id="KW-1185">Reference proteome</keyword>
<dbReference type="Proteomes" id="UP001623349">
    <property type="component" value="Unassembled WGS sequence"/>
</dbReference>
<proteinExistence type="predicted"/>
<comment type="caution">
    <text evidence="1">The sequence shown here is derived from an EMBL/GenBank/DDBJ whole genome shotgun (WGS) entry which is preliminary data.</text>
</comment>
<evidence type="ECO:0000313" key="2">
    <source>
        <dbReference type="Proteomes" id="UP001623349"/>
    </source>
</evidence>
<evidence type="ECO:0000313" key="1">
    <source>
        <dbReference type="EMBL" id="GAB1285576.1"/>
    </source>
</evidence>
<organism evidence="1 2">
    <name type="scientific">Apodemus speciosus</name>
    <name type="common">Large Japanese field mouse</name>
    <dbReference type="NCBI Taxonomy" id="105296"/>
    <lineage>
        <taxon>Eukaryota</taxon>
        <taxon>Metazoa</taxon>
        <taxon>Chordata</taxon>
        <taxon>Craniata</taxon>
        <taxon>Vertebrata</taxon>
        <taxon>Euteleostomi</taxon>
        <taxon>Mammalia</taxon>
        <taxon>Eutheria</taxon>
        <taxon>Euarchontoglires</taxon>
        <taxon>Glires</taxon>
        <taxon>Rodentia</taxon>
        <taxon>Myomorpha</taxon>
        <taxon>Muroidea</taxon>
        <taxon>Muridae</taxon>
        <taxon>Murinae</taxon>
        <taxon>Apodemus</taxon>
    </lineage>
</organism>
<gene>
    <name evidence="1" type="ORF">APTSU1_000080600</name>
</gene>
<accession>A0ABQ0EF68</accession>
<dbReference type="EMBL" id="BAAFST010000001">
    <property type="protein sequence ID" value="GAB1285576.1"/>
    <property type="molecule type" value="Genomic_DNA"/>
</dbReference>